<feature type="domain" description="Nitrite/Sulfite reductase ferredoxin-like" evidence="7">
    <location>
        <begin position="32"/>
        <end position="93"/>
    </location>
</feature>
<dbReference type="EC" id="1.14.13.83" evidence="8"/>
<keyword evidence="4 8" id="KW-0560">Oxidoreductase</keyword>
<comment type="caution">
    <text evidence="8">The sequence shown here is derived from an EMBL/GenBank/DDBJ whole genome shotgun (WGS) entry which is preliminary data.</text>
</comment>
<evidence type="ECO:0000256" key="2">
    <source>
        <dbReference type="ARBA" id="ARBA00022617"/>
    </source>
</evidence>
<dbReference type="Pfam" id="PF03460">
    <property type="entry name" value="NIR_SIR_ferr"/>
    <property type="match status" value="1"/>
</dbReference>
<dbReference type="RefSeq" id="WP_220373073.1">
    <property type="nucleotide sequence ID" value="NZ_JAEUAO010000004.1"/>
</dbReference>
<dbReference type="InterPro" id="IPR005117">
    <property type="entry name" value="NiRdtase/SiRdtase_haem-b_fer"/>
</dbReference>
<proteinExistence type="predicted"/>
<evidence type="ECO:0000256" key="6">
    <source>
        <dbReference type="ARBA" id="ARBA00023014"/>
    </source>
</evidence>
<keyword evidence="5" id="KW-0408">Iron</keyword>
<dbReference type="InterPro" id="IPR051329">
    <property type="entry name" value="NIR_SIR_4Fe-4S"/>
</dbReference>
<evidence type="ECO:0000313" key="8">
    <source>
        <dbReference type="EMBL" id="MBW9065078.1"/>
    </source>
</evidence>
<dbReference type="PANTHER" id="PTHR32439:SF9">
    <property type="entry name" value="BLR3264 PROTEIN"/>
    <property type="match status" value="1"/>
</dbReference>
<evidence type="ECO:0000256" key="3">
    <source>
        <dbReference type="ARBA" id="ARBA00022723"/>
    </source>
</evidence>
<dbReference type="GO" id="GO:0043818">
    <property type="term" value="F:precorrin-3B synthase activity"/>
    <property type="evidence" value="ECO:0007669"/>
    <property type="project" value="UniProtKB-EC"/>
</dbReference>
<evidence type="ECO:0000256" key="1">
    <source>
        <dbReference type="ARBA" id="ARBA00022485"/>
    </source>
</evidence>
<evidence type="ECO:0000256" key="4">
    <source>
        <dbReference type="ARBA" id="ARBA00023002"/>
    </source>
</evidence>
<organism evidence="8 9">
    <name type="scientific">Rhizobium herbae</name>
    <dbReference type="NCBI Taxonomy" id="508661"/>
    <lineage>
        <taxon>Bacteria</taxon>
        <taxon>Pseudomonadati</taxon>
        <taxon>Pseudomonadota</taxon>
        <taxon>Alphaproteobacteria</taxon>
        <taxon>Hyphomicrobiales</taxon>
        <taxon>Rhizobiaceae</taxon>
        <taxon>Rhizobium/Agrobacterium group</taxon>
        <taxon>Rhizobium</taxon>
    </lineage>
</organism>
<sequence length="456" mass="46514">MMICAAPVENPAGHRSSMRRGACPSLATPMVTGDGLLVRLRPAKPGFALQELVALSEAAEVCGNGILEVTARGSLQIRGLTAAMVPVLASKMADAGIDIAEGIAIETPPLAGLDVTEIVDPLPLAAQLRAAVAACQPPLVLAPKLSITVDGGGHLHLGGVTADIRLRAVRIDGQTFWLLAIAGTEATAKRIAVLDEPLVAPAVVSVLKSLAAMGDSGRARDLDAAILKAGMVSVADVNAVEPVEPAPNSAGIHDLGENGKALGFGLVFGQIRARELRTFLEVLETFGATHIRMAPDHALMVLGMGLDRVGAAQALALGHGLRAFPLDPRNHIAACAGAGACASALIDTRVTAQAVIDAAPSLLDGSLTVHVSGCAKGCAKPSASALTITAAPMGYGLVVNGAASAAPNAYIEEKTIRTAMERVQALVRERKRAGESARSCLTRLGAEVIAAAVRQG</sequence>
<keyword evidence="9" id="KW-1185">Reference proteome</keyword>
<keyword evidence="6" id="KW-0411">Iron-sulfur</keyword>
<dbReference type="SUPFAM" id="SSF55124">
    <property type="entry name" value="Nitrite/Sulfite reductase N-terminal domain-like"/>
    <property type="match status" value="2"/>
</dbReference>
<protein>
    <submittedName>
        <fullName evidence="8">Precorrin-3B synthase</fullName>
        <ecNumber evidence="8">1.14.13.83</ecNumber>
    </submittedName>
</protein>
<keyword evidence="2" id="KW-0349">Heme</keyword>
<dbReference type="Gene3D" id="3.30.413.10">
    <property type="entry name" value="Sulfite Reductase Hemoprotein, domain 1"/>
    <property type="match status" value="2"/>
</dbReference>
<evidence type="ECO:0000313" key="9">
    <source>
        <dbReference type="Proteomes" id="UP000757604"/>
    </source>
</evidence>
<dbReference type="InterPro" id="IPR036136">
    <property type="entry name" value="Nit/Sulf_reduc_fer-like_dom_sf"/>
</dbReference>
<evidence type="ECO:0000259" key="7">
    <source>
        <dbReference type="Pfam" id="PF03460"/>
    </source>
</evidence>
<keyword evidence="1" id="KW-0004">4Fe-4S</keyword>
<dbReference type="InterPro" id="IPR012798">
    <property type="entry name" value="Cbl_synth_CobG-like"/>
</dbReference>
<dbReference type="EMBL" id="JAEUAO010000004">
    <property type="protein sequence ID" value="MBW9065078.1"/>
    <property type="molecule type" value="Genomic_DNA"/>
</dbReference>
<keyword evidence="3" id="KW-0479">Metal-binding</keyword>
<reference evidence="8 9" key="1">
    <citation type="journal article" date="2021" name="MBio">
        <title>Poor Competitiveness of Bradyrhizobium in Pigeon Pea Root Colonization in Indian Soils.</title>
        <authorList>
            <person name="Chalasani D."/>
            <person name="Basu A."/>
            <person name="Pullabhotla S.V.S.R.N."/>
            <person name="Jorrin B."/>
            <person name="Neal A.L."/>
            <person name="Poole P.S."/>
            <person name="Podile A.R."/>
            <person name="Tkacz A."/>
        </authorList>
    </citation>
    <scope>NUCLEOTIDE SEQUENCE [LARGE SCALE GENOMIC DNA]</scope>
    <source>
        <strain evidence="8 9">HU44</strain>
    </source>
</reference>
<dbReference type="SUPFAM" id="SSF56014">
    <property type="entry name" value="Nitrite and sulphite reductase 4Fe-4S domain-like"/>
    <property type="match status" value="2"/>
</dbReference>
<evidence type="ECO:0000256" key="5">
    <source>
        <dbReference type="ARBA" id="ARBA00023004"/>
    </source>
</evidence>
<name>A0ABS7HD36_9HYPH</name>
<dbReference type="InterPro" id="IPR045854">
    <property type="entry name" value="NO2/SO3_Rdtase_4Fe4S_sf"/>
</dbReference>
<accession>A0ABS7HD36</accession>
<gene>
    <name evidence="8" type="primary">cobG</name>
    <name evidence="8" type="ORF">JNB71_17380</name>
</gene>
<dbReference type="Gene3D" id="3.90.480.10">
    <property type="entry name" value="Sulfite Reductase Hemoprotein,Domain 2"/>
    <property type="match status" value="1"/>
</dbReference>
<dbReference type="NCBIfam" id="TIGR02435">
    <property type="entry name" value="CobG"/>
    <property type="match status" value="1"/>
</dbReference>
<dbReference type="PANTHER" id="PTHR32439">
    <property type="entry name" value="FERREDOXIN--NITRITE REDUCTASE, CHLOROPLASTIC"/>
    <property type="match status" value="1"/>
</dbReference>
<dbReference type="Proteomes" id="UP000757604">
    <property type="component" value="Unassembled WGS sequence"/>
</dbReference>